<dbReference type="CDD" id="cd07185">
    <property type="entry name" value="OmpA_C-like"/>
    <property type="match status" value="1"/>
</dbReference>
<keyword evidence="3 8" id="KW-0472">Membrane</keyword>
<feature type="signal peptide" evidence="10">
    <location>
        <begin position="1"/>
        <end position="18"/>
    </location>
</feature>
<evidence type="ECO:0000256" key="6">
    <source>
        <dbReference type="ARBA" id="ARBA00023288"/>
    </source>
</evidence>
<keyword evidence="13" id="KW-1185">Reference proteome</keyword>
<dbReference type="Pfam" id="PF00691">
    <property type="entry name" value="OmpA"/>
    <property type="match status" value="1"/>
</dbReference>
<dbReference type="InterPro" id="IPR006665">
    <property type="entry name" value="OmpA-like"/>
</dbReference>
<accession>A0ABQ4Q9W7</accession>
<dbReference type="PANTHER" id="PTHR30329">
    <property type="entry name" value="STATOR ELEMENT OF FLAGELLAR MOTOR COMPLEX"/>
    <property type="match status" value="1"/>
</dbReference>
<sequence length="175" mass="18963">MRNNTTLALILSSAMLLAACGSNVKLDDNVKVEDRTGTPTTGTADARSVAPLTTGSVDPLNDPKGVLAKRSIYFDYDSYIVKDEFKPVIEAHAKYLAANKGRKVIIQGNTDERGGREYNLALGQKRAEAVRRAMSLLGVSDQQIEAVSFGEEKPKATGSDEAAWAENRRADLAYQ</sequence>
<dbReference type="PROSITE" id="PS51257">
    <property type="entry name" value="PROKAR_LIPOPROTEIN"/>
    <property type="match status" value="1"/>
</dbReference>
<evidence type="ECO:0000256" key="10">
    <source>
        <dbReference type="SAM" id="SignalP"/>
    </source>
</evidence>
<dbReference type="Proteomes" id="UP000887222">
    <property type="component" value="Unassembled WGS sequence"/>
</dbReference>
<dbReference type="PRINTS" id="PR01021">
    <property type="entry name" value="OMPADOMAIN"/>
</dbReference>
<protein>
    <recommendedName>
        <fullName evidence="8">Peptidoglycan-associated lipoprotein</fullName>
        <shortName evidence="8">PAL</shortName>
    </recommendedName>
</protein>
<dbReference type="InterPro" id="IPR036737">
    <property type="entry name" value="OmpA-like_sf"/>
</dbReference>
<evidence type="ECO:0000259" key="11">
    <source>
        <dbReference type="PROSITE" id="PS51123"/>
    </source>
</evidence>
<name>A0ABQ4Q9W7_9BURK</name>
<dbReference type="RefSeq" id="WP_220810260.1">
    <property type="nucleotide sequence ID" value="NZ_BPMK01000021.1"/>
</dbReference>
<keyword evidence="7 8" id="KW-0131">Cell cycle</keyword>
<dbReference type="PANTHER" id="PTHR30329:SF21">
    <property type="entry name" value="LIPOPROTEIN YIAD-RELATED"/>
    <property type="match status" value="1"/>
</dbReference>
<evidence type="ECO:0000256" key="5">
    <source>
        <dbReference type="ARBA" id="ARBA00023237"/>
    </source>
</evidence>
<comment type="subunit">
    <text evidence="8">The Tol-Pal system is composed of five core proteins: the inner membrane proteins TolA, TolQ and TolR, the periplasmic protein TolB and the outer membrane protein Pal. They form a network linking the inner and outer membranes and the peptidoglycan layer.</text>
</comment>
<evidence type="ECO:0000256" key="3">
    <source>
        <dbReference type="ARBA" id="ARBA00023136"/>
    </source>
</evidence>
<evidence type="ECO:0000256" key="7">
    <source>
        <dbReference type="ARBA" id="ARBA00023306"/>
    </source>
</evidence>
<feature type="chain" id="PRO_5046141532" description="Peptidoglycan-associated lipoprotein" evidence="10">
    <location>
        <begin position="19"/>
        <end position="175"/>
    </location>
</feature>
<proteinExistence type="inferred from homology"/>
<dbReference type="InterPro" id="IPR006664">
    <property type="entry name" value="OMP_bac"/>
</dbReference>
<dbReference type="InterPro" id="IPR006690">
    <property type="entry name" value="OMPA-like_CS"/>
</dbReference>
<keyword evidence="6 8" id="KW-0449">Lipoprotein</keyword>
<dbReference type="InterPro" id="IPR050330">
    <property type="entry name" value="Bact_OuterMem_StrucFunc"/>
</dbReference>
<evidence type="ECO:0000256" key="1">
    <source>
        <dbReference type="ARBA" id="ARBA00022618"/>
    </source>
</evidence>
<dbReference type="Gene3D" id="3.30.1330.60">
    <property type="entry name" value="OmpA-like domain"/>
    <property type="match status" value="1"/>
</dbReference>
<gene>
    <name evidence="8" type="primary">pal</name>
    <name evidence="12" type="ORF">NCCP691_38600</name>
</gene>
<evidence type="ECO:0000256" key="4">
    <source>
        <dbReference type="ARBA" id="ARBA00023139"/>
    </source>
</evidence>
<keyword evidence="5 8" id="KW-0998">Cell outer membrane</keyword>
<evidence type="ECO:0000256" key="8">
    <source>
        <dbReference type="HAMAP-Rule" id="MF_02204"/>
    </source>
</evidence>
<keyword evidence="4 8" id="KW-0564">Palmitate</keyword>
<dbReference type="PROSITE" id="PS51123">
    <property type="entry name" value="OMPA_2"/>
    <property type="match status" value="1"/>
</dbReference>
<comment type="similarity">
    <text evidence="8">Belongs to the Pal lipoprotein family.</text>
</comment>
<comment type="subcellular location">
    <subcellularLocation>
        <location evidence="8">Cell outer membrane</location>
        <topology evidence="8">Lipid-anchor</topology>
    </subcellularLocation>
</comment>
<evidence type="ECO:0000256" key="9">
    <source>
        <dbReference type="SAM" id="MobiDB-lite"/>
    </source>
</evidence>
<keyword evidence="2 8" id="KW-0732">Signal</keyword>
<dbReference type="HAMAP" id="MF_02204">
    <property type="entry name" value="Pal"/>
    <property type="match status" value="1"/>
</dbReference>
<evidence type="ECO:0000313" key="13">
    <source>
        <dbReference type="Proteomes" id="UP000887222"/>
    </source>
</evidence>
<dbReference type="PROSITE" id="PS01068">
    <property type="entry name" value="OMPA_1"/>
    <property type="match status" value="1"/>
</dbReference>
<evidence type="ECO:0000313" key="12">
    <source>
        <dbReference type="EMBL" id="GIZ53846.1"/>
    </source>
</evidence>
<organism evidence="12 13">
    <name type="scientific">Noviherbaspirillum aridicola</name>
    <dbReference type="NCBI Taxonomy" id="2849687"/>
    <lineage>
        <taxon>Bacteria</taxon>
        <taxon>Pseudomonadati</taxon>
        <taxon>Pseudomonadota</taxon>
        <taxon>Betaproteobacteria</taxon>
        <taxon>Burkholderiales</taxon>
        <taxon>Oxalobacteraceae</taxon>
        <taxon>Noviherbaspirillum</taxon>
    </lineage>
</organism>
<dbReference type="SUPFAM" id="SSF103088">
    <property type="entry name" value="OmpA-like"/>
    <property type="match status" value="1"/>
</dbReference>
<dbReference type="EMBL" id="BPMK01000021">
    <property type="protein sequence ID" value="GIZ53846.1"/>
    <property type="molecule type" value="Genomic_DNA"/>
</dbReference>
<comment type="caution">
    <text evidence="12">The sequence shown here is derived from an EMBL/GenBank/DDBJ whole genome shotgun (WGS) entry which is preliminary data.</text>
</comment>
<reference evidence="12 13" key="1">
    <citation type="journal article" date="2022" name="Int. J. Syst. Evol. Microbiol.">
        <title>Noviherbaspirillum aridicola sp. nov., isolated from an arid soil in Pakistan.</title>
        <authorList>
            <person name="Khan I.U."/>
            <person name="Saqib M."/>
            <person name="Amin A."/>
            <person name="Hussain F."/>
            <person name="Li L."/>
            <person name="Liu Y.H."/>
            <person name="Fang B.Z."/>
            <person name="Ahmed I."/>
            <person name="Li W.J."/>
        </authorList>
    </citation>
    <scope>NUCLEOTIDE SEQUENCE [LARGE SCALE GENOMIC DNA]</scope>
    <source>
        <strain evidence="12 13">NCCP-691</strain>
    </source>
</reference>
<feature type="region of interest" description="Disordered" evidence="9">
    <location>
        <begin position="150"/>
        <end position="175"/>
    </location>
</feature>
<comment type="function">
    <text evidence="8">Part of the Tol-Pal system, which plays a role in outer membrane invagination during cell division and is important for maintaining outer membrane integrity.</text>
</comment>
<evidence type="ECO:0000256" key="2">
    <source>
        <dbReference type="ARBA" id="ARBA00022729"/>
    </source>
</evidence>
<dbReference type="NCBIfam" id="TIGR02802">
    <property type="entry name" value="Pal_lipo"/>
    <property type="match status" value="1"/>
</dbReference>
<dbReference type="InterPro" id="IPR039001">
    <property type="entry name" value="Pal"/>
</dbReference>
<dbReference type="InterPro" id="IPR014169">
    <property type="entry name" value="Pal_lipo_C"/>
</dbReference>
<keyword evidence="1 8" id="KW-0132">Cell division</keyword>
<feature type="domain" description="OmpA-like" evidence="11">
    <location>
        <begin position="61"/>
        <end position="175"/>
    </location>
</feature>
<feature type="compositionally biased region" description="Basic and acidic residues" evidence="9">
    <location>
        <begin position="166"/>
        <end position="175"/>
    </location>
</feature>